<feature type="transmembrane region" description="Helical" evidence="2">
    <location>
        <begin position="21"/>
        <end position="39"/>
    </location>
</feature>
<organism evidence="3">
    <name type="scientific">hydrothermal vent metagenome</name>
    <dbReference type="NCBI Taxonomy" id="652676"/>
    <lineage>
        <taxon>unclassified sequences</taxon>
        <taxon>metagenomes</taxon>
        <taxon>ecological metagenomes</taxon>
    </lineage>
</organism>
<evidence type="ECO:0000256" key="1">
    <source>
        <dbReference type="SAM" id="MobiDB-lite"/>
    </source>
</evidence>
<feature type="compositionally biased region" description="Basic residues" evidence="1">
    <location>
        <begin position="13"/>
        <end position="22"/>
    </location>
</feature>
<sequence length="60" mass="6723">MSLNKREDENRKKERQKRRGFLKKTAYAAPTLIAMGQLLRPTETEAGFGPPPSQPAGQQP</sequence>
<feature type="region of interest" description="Disordered" evidence="1">
    <location>
        <begin position="38"/>
        <end position="60"/>
    </location>
</feature>
<keyword evidence="2" id="KW-0812">Transmembrane</keyword>
<keyword evidence="2" id="KW-0472">Membrane</keyword>
<reference evidence="3" key="1">
    <citation type="submission" date="2016-10" db="EMBL/GenBank/DDBJ databases">
        <authorList>
            <person name="de Groot N.N."/>
        </authorList>
    </citation>
    <scope>NUCLEOTIDE SEQUENCE</scope>
</reference>
<dbReference type="AlphaFoldDB" id="A0A1W1BXP0"/>
<gene>
    <name evidence="3" type="ORF">MNB_SV-10-1412</name>
</gene>
<accession>A0A1W1BXP0</accession>
<protein>
    <submittedName>
        <fullName evidence="3">Uncharacterized protein</fullName>
    </submittedName>
</protein>
<feature type="compositionally biased region" description="Basic and acidic residues" evidence="1">
    <location>
        <begin position="1"/>
        <end position="12"/>
    </location>
</feature>
<evidence type="ECO:0000256" key="2">
    <source>
        <dbReference type="SAM" id="Phobius"/>
    </source>
</evidence>
<feature type="region of interest" description="Disordered" evidence="1">
    <location>
        <begin position="1"/>
        <end position="24"/>
    </location>
</feature>
<keyword evidence="2" id="KW-1133">Transmembrane helix</keyword>
<name>A0A1W1BXP0_9ZZZZ</name>
<dbReference type="EMBL" id="FPHL01000016">
    <property type="protein sequence ID" value="SFV58263.1"/>
    <property type="molecule type" value="Genomic_DNA"/>
</dbReference>
<evidence type="ECO:0000313" key="3">
    <source>
        <dbReference type="EMBL" id="SFV58263.1"/>
    </source>
</evidence>
<proteinExistence type="predicted"/>